<gene>
    <name evidence="2" type="ORF">COEREDRAFT_81394</name>
</gene>
<proteinExistence type="predicted"/>
<keyword evidence="3" id="KW-1185">Reference proteome</keyword>
<dbReference type="EMBL" id="KZ303501">
    <property type="protein sequence ID" value="PIA16172.1"/>
    <property type="molecule type" value="Genomic_DNA"/>
</dbReference>
<feature type="compositionally biased region" description="Polar residues" evidence="1">
    <location>
        <begin position="166"/>
        <end position="178"/>
    </location>
</feature>
<feature type="region of interest" description="Disordered" evidence="1">
    <location>
        <begin position="366"/>
        <end position="402"/>
    </location>
</feature>
<name>A0A2G5BB03_COERN</name>
<feature type="region of interest" description="Disordered" evidence="1">
    <location>
        <begin position="166"/>
        <end position="219"/>
    </location>
</feature>
<dbReference type="AlphaFoldDB" id="A0A2G5BB03"/>
<reference evidence="2 3" key="1">
    <citation type="journal article" date="2015" name="Genome Biol. Evol.">
        <title>Phylogenomic analyses indicate that early fungi evolved digesting cell walls of algal ancestors of land plants.</title>
        <authorList>
            <person name="Chang Y."/>
            <person name="Wang S."/>
            <person name="Sekimoto S."/>
            <person name="Aerts A.L."/>
            <person name="Choi C."/>
            <person name="Clum A."/>
            <person name="LaButti K.M."/>
            <person name="Lindquist E.A."/>
            <person name="Yee Ngan C."/>
            <person name="Ohm R.A."/>
            <person name="Salamov A.A."/>
            <person name="Grigoriev I.V."/>
            <person name="Spatafora J.W."/>
            <person name="Berbee M.L."/>
        </authorList>
    </citation>
    <scope>NUCLEOTIDE SEQUENCE [LARGE SCALE GENOMIC DNA]</scope>
    <source>
        <strain evidence="2 3">NRRL 1564</strain>
    </source>
</reference>
<dbReference type="Proteomes" id="UP000242474">
    <property type="component" value="Unassembled WGS sequence"/>
</dbReference>
<accession>A0A2G5BB03</accession>
<organism evidence="2 3">
    <name type="scientific">Coemansia reversa (strain ATCC 12441 / NRRL 1564)</name>
    <dbReference type="NCBI Taxonomy" id="763665"/>
    <lineage>
        <taxon>Eukaryota</taxon>
        <taxon>Fungi</taxon>
        <taxon>Fungi incertae sedis</taxon>
        <taxon>Zoopagomycota</taxon>
        <taxon>Kickxellomycotina</taxon>
        <taxon>Kickxellomycetes</taxon>
        <taxon>Kickxellales</taxon>
        <taxon>Kickxellaceae</taxon>
        <taxon>Coemansia</taxon>
    </lineage>
</organism>
<sequence length="402" mass="43028">MHPDLRNSHIQVHHQLVYQLEYQVLSPDMISVVQQKEPRVRAAAHILGSLGRANIVRREELNTSGLATMPAGQTHLVRGTLPVALVPAKIASLWAIRGLEHDPLEEPSAVVAAISNYADELVANSTDTELQNTITTQGASSSGYLTGIHRSSLVSEEIAGAVLETGHNQSTDGNSCGSSLAAPEPAIQSSESSGCRSSGTGMQDNREHRTEENQTESVSVISTPALAQPPQSIGISGTNTSYNPLMFQQQIEQFQAQQRQQQHQFFSQLAEQYASLVADGHTLLTSSLPRELEEHLSATISLSNTAAGHAPVSEPESLHTSIASDSSTNTSAHSSQGVAGALPLLSPADAVDNHSNSVSSNIVTLPQANIRHSPPPSYDDLLPPAYDVDSRHPPPYRSVRRR</sequence>
<protein>
    <submittedName>
        <fullName evidence="2">Uncharacterized protein</fullName>
    </submittedName>
</protein>
<dbReference type="OrthoDB" id="5593193at2759"/>
<feature type="compositionally biased region" description="Low complexity" evidence="1">
    <location>
        <begin position="189"/>
        <end position="201"/>
    </location>
</feature>
<evidence type="ECO:0000313" key="2">
    <source>
        <dbReference type="EMBL" id="PIA16172.1"/>
    </source>
</evidence>
<feature type="compositionally biased region" description="Low complexity" evidence="1">
    <location>
        <begin position="323"/>
        <end position="335"/>
    </location>
</feature>
<feature type="region of interest" description="Disordered" evidence="1">
    <location>
        <begin position="307"/>
        <end position="335"/>
    </location>
</feature>
<evidence type="ECO:0000313" key="3">
    <source>
        <dbReference type="Proteomes" id="UP000242474"/>
    </source>
</evidence>
<evidence type="ECO:0000256" key="1">
    <source>
        <dbReference type="SAM" id="MobiDB-lite"/>
    </source>
</evidence>